<name>U2E8C8_9MOLU</name>
<proteinExistence type="predicted"/>
<keyword evidence="1" id="KW-0472">Membrane</keyword>
<keyword evidence="1" id="KW-0812">Transmembrane</keyword>
<dbReference type="RefSeq" id="WP_008824464.1">
    <property type="nucleotide sequence ID" value="NZ_AFNU02000015.1"/>
</dbReference>
<evidence type="ECO:0000313" key="3">
    <source>
        <dbReference type="Proteomes" id="UP000005707"/>
    </source>
</evidence>
<dbReference type="EMBL" id="AFNU02000015">
    <property type="protein sequence ID" value="ERJ11146.1"/>
    <property type="molecule type" value="Genomic_DNA"/>
</dbReference>
<feature type="transmembrane region" description="Helical" evidence="1">
    <location>
        <begin position="280"/>
        <end position="303"/>
    </location>
</feature>
<keyword evidence="1" id="KW-1133">Transmembrane helix</keyword>
<keyword evidence="3" id="KW-1185">Reference proteome</keyword>
<dbReference type="InParanoid" id="U2E8C8"/>
<protein>
    <submittedName>
        <fullName evidence="2">Uncharacterized protein</fullName>
    </submittedName>
</protein>
<dbReference type="STRING" id="1033810.HLPCO_002811"/>
<dbReference type="Proteomes" id="UP000005707">
    <property type="component" value="Unassembled WGS sequence"/>
</dbReference>
<organism evidence="2 3">
    <name type="scientific">Haloplasma contractile SSD-17B</name>
    <dbReference type="NCBI Taxonomy" id="1033810"/>
    <lineage>
        <taxon>Bacteria</taxon>
        <taxon>Bacillati</taxon>
        <taxon>Mycoplasmatota</taxon>
        <taxon>Mollicutes</taxon>
        <taxon>Haloplasmatales</taxon>
        <taxon>Haloplasmataceae</taxon>
        <taxon>Haloplasma</taxon>
    </lineage>
</organism>
<reference evidence="2 3" key="2">
    <citation type="journal article" date="2013" name="PLoS ONE">
        <title>INDIGO - INtegrated Data Warehouse of MIcrobial GenOmes with Examples from the Red Sea Extremophiles.</title>
        <authorList>
            <person name="Alam I."/>
            <person name="Antunes A."/>
            <person name="Kamau A.A."/>
            <person name="Ba Alawi W."/>
            <person name="Kalkatawi M."/>
            <person name="Stingl U."/>
            <person name="Bajic V.B."/>
        </authorList>
    </citation>
    <scope>NUCLEOTIDE SEQUENCE [LARGE SCALE GENOMIC DNA]</scope>
    <source>
        <strain evidence="2 3">SSD-17B</strain>
    </source>
</reference>
<comment type="caution">
    <text evidence="2">The sequence shown here is derived from an EMBL/GenBank/DDBJ whole genome shotgun (WGS) entry which is preliminary data.</text>
</comment>
<sequence>MNYNRHDVKTRTSKEVPLDESVPHHEVNSLNTPNAEATFYSLIKTIESICTEDFERINQVISEYEHALQLAPESETSETELGDYILVKLLNALKQLEMNLISLHDELEVTPNHLIGLHEKIEIKRIIQLAYKSLTSFSEKRMNTERVTSVIRNALKPCYNALVKTHRYYETKIQEQILTLDQLIHYYYQKIGKYANIYHIKKDHPNHSKEDPLLAFILDKEIDYTHIINNNEKTGEYTSIFGENHTRKSAPKRWGKWLQAYRKRTEKETIPIRFFHLSDLVLVLLLISSLILITTFFEVYTSLHDLIMPLFN</sequence>
<evidence type="ECO:0000256" key="1">
    <source>
        <dbReference type="SAM" id="Phobius"/>
    </source>
</evidence>
<evidence type="ECO:0000313" key="2">
    <source>
        <dbReference type="EMBL" id="ERJ11146.1"/>
    </source>
</evidence>
<reference evidence="2 3" key="1">
    <citation type="journal article" date="2011" name="J. Bacteriol.">
        <title>Genome sequence of Haloplasma contractile, an unusual contractile bacterium from a deep-sea anoxic brine lake.</title>
        <authorList>
            <person name="Antunes A."/>
            <person name="Alam I."/>
            <person name="El Dorry H."/>
            <person name="Siam R."/>
            <person name="Robertson A."/>
            <person name="Bajic V.B."/>
            <person name="Stingl U."/>
        </authorList>
    </citation>
    <scope>NUCLEOTIDE SEQUENCE [LARGE SCALE GENOMIC DNA]</scope>
    <source>
        <strain evidence="2 3">SSD-17B</strain>
    </source>
</reference>
<dbReference type="AlphaFoldDB" id="U2E8C8"/>
<gene>
    <name evidence="2" type="ORF">HLPCO_002811</name>
</gene>
<accession>U2E8C8</accession>